<dbReference type="InterPro" id="IPR013595">
    <property type="entry name" value="Pept_S33_TAP-like_C"/>
</dbReference>
<dbReference type="EMBL" id="CP016174">
    <property type="protein sequence ID" value="ANN18740.1"/>
    <property type="molecule type" value="Genomic_DNA"/>
</dbReference>
<feature type="domain" description="Peptidase S33 tripeptidyl aminopeptidase-like C-terminal" evidence="5">
    <location>
        <begin position="394"/>
        <end position="486"/>
    </location>
</feature>
<dbReference type="SUPFAM" id="SSF53474">
    <property type="entry name" value="alpha/beta-Hydrolases"/>
    <property type="match status" value="1"/>
</dbReference>
<feature type="chain" id="PRO_5008256334" evidence="4">
    <location>
        <begin position="26"/>
        <end position="487"/>
    </location>
</feature>
<name>A0A193C2Y2_AMYOR</name>
<evidence type="ECO:0000313" key="6">
    <source>
        <dbReference type="EMBL" id="ANN18740.1"/>
    </source>
</evidence>
<keyword evidence="3 6" id="KW-0378">Hydrolase</keyword>
<protein>
    <submittedName>
        <fullName evidence="6">Alpha/beta hydrolase</fullName>
    </submittedName>
</protein>
<feature type="signal peptide" evidence="4">
    <location>
        <begin position="1"/>
        <end position="25"/>
    </location>
</feature>
<keyword evidence="7" id="KW-1185">Reference proteome</keyword>
<dbReference type="eggNOG" id="COG0596">
    <property type="taxonomic scope" value="Bacteria"/>
</dbReference>
<dbReference type="PANTHER" id="PTHR43248">
    <property type="entry name" value="2-SUCCINYL-6-HYDROXY-2,4-CYCLOHEXADIENE-1-CARBOXYLATE SYNTHASE"/>
    <property type="match status" value="1"/>
</dbReference>
<accession>A0A193C2Y2</accession>
<dbReference type="Gene3D" id="3.40.50.1820">
    <property type="entry name" value="alpha/beta hydrolase"/>
    <property type="match status" value="1"/>
</dbReference>
<evidence type="ECO:0000256" key="3">
    <source>
        <dbReference type="ARBA" id="ARBA00022801"/>
    </source>
</evidence>
<sequence>MPKRTAIVVALLVAGALVPATPATASPSITWHGCATGPDDRLGTELDKAGAQCGDVVVPVDHRRPTGRGITLALARIKATDPARRRGTLMLNPGGPGGPAMELVLAGPLMPEIAARYDLVGMDPRFVGRSSPLRCDWKTDTFVRSAGPTLRTFGESVRLAKELARGCSGNDPELLRAASTRNTARDMDVVRAALGERKISYLGASYGTYLGAVYLQMFGARADRFVLDSSVDPEAFGPGLLRQTAPAVDAALRNWAKTAVGQGLGETADEVVTTVRDIARTAERRPLRVGKYTVDGHTVPYLFFAHLYDDRPAVQAGFVDTVRTLRDAAAGLHPTPAPALAALLDGLTTGSGSATDRAGTPVVCADRAGSRDPATYFRDIQDHRAAEPLFGPLARNITPCAFWPVAPAEPATRIHNSAPALLLGSTGDPATPYAGQLAMHQALAGSRLVTVEGAFRHSVFLKGDRCVDTAVRDYLVGGELPADRSCR</sequence>
<dbReference type="Pfam" id="PF08386">
    <property type="entry name" value="Abhydrolase_4"/>
    <property type="match status" value="1"/>
</dbReference>
<keyword evidence="2 4" id="KW-0732">Signal</keyword>
<dbReference type="KEGG" id="aori:SD37_26030"/>
<dbReference type="GO" id="GO:0016787">
    <property type="term" value="F:hydrolase activity"/>
    <property type="evidence" value="ECO:0007669"/>
    <property type="project" value="UniProtKB-KW"/>
</dbReference>
<dbReference type="Proteomes" id="UP000093695">
    <property type="component" value="Chromosome"/>
</dbReference>
<evidence type="ECO:0000256" key="1">
    <source>
        <dbReference type="ARBA" id="ARBA00010088"/>
    </source>
</evidence>
<reference evidence="6 7" key="1">
    <citation type="journal article" date="2015" name="Genome Announc.">
        <title>Draft Genome Sequence of Norvancomycin-Producing Strain Amycolatopsis orientalis CPCC200066.</title>
        <authorList>
            <person name="Lei X."/>
            <person name="Yuan F."/>
            <person name="Shi Y."/>
            <person name="Li X."/>
            <person name="Wang L."/>
            <person name="Hong B."/>
        </authorList>
    </citation>
    <scope>NUCLEOTIDE SEQUENCE [LARGE SCALE GENOMIC DNA]</scope>
    <source>
        <strain evidence="6 7">B-37</strain>
    </source>
</reference>
<dbReference type="InterPro" id="IPR029058">
    <property type="entry name" value="AB_hydrolase_fold"/>
</dbReference>
<organism evidence="6 7">
    <name type="scientific">Amycolatopsis orientalis</name>
    <name type="common">Nocardia orientalis</name>
    <dbReference type="NCBI Taxonomy" id="31958"/>
    <lineage>
        <taxon>Bacteria</taxon>
        <taxon>Bacillati</taxon>
        <taxon>Actinomycetota</taxon>
        <taxon>Actinomycetes</taxon>
        <taxon>Pseudonocardiales</taxon>
        <taxon>Pseudonocardiaceae</taxon>
        <taxon>Amycolatopsis</taxon>
    </lineage>
</organism>
<comment type="similarity">
    <text evidence="1">Belongs to the peptidase S33 family.</text>
</comment>
<evidence type="ECO:0000256" key="2">
    <source>
        <dbReference type="ARBA" id="ARBA00022729"/>
    </source>
</evidence>
<evidence type="ECO:0000313" key="7">
    <source>
        <dbReference type="Proteomes" id="UP000093695"/>
    </source>
</evidence>
<evidence type="ECO:0000256" key="4">
    <source>
        <dbReference type="SAM" id="SignalP"/>
    </source>
</evidence>
<proteinExistence type="inferred from homology"/>
<dbReference type="InterPro" id="IPR051601">
    <property type="entry name" value="Serine_prot/Carboxylest_S33"/>
</dbReference>
<evidence type="ECO:0000259" key="5">
    <source>
        <dbReference type="Pfam" id="PF08386"/>
    </source>
</evidence>
<dbReference type="RefSeq" id="WP_063774569.1">
    <property type="nucleotide sequence ID" value="NZ_CP016174.1"/>
</dbReference>
<dbReference type="STRING" id="31958.SD37_26030"/>
<gene>
    <name evidence="6" type="ORF">SD37_26030</name>
</gene>
<dbReference type="PANTHER" id="PTHR43248:SF29">
    <property type="entry name" value="TRIPEPTIDYL AMINOPEPTIDASE"/>
    <property type="match status" value="1"/>
</dbReference>
<dbReference type="AlphaFoldDB" id="A0A193C2Y2"/>